<dbReference type="Gene3D" id="1.20.5.4130">
    <property type="match status" value="1"/>
</dbReference>
<evidence type="ECO:0000256" key="4">
    <source>
        <dbReference type="ARBA" id="ARBA00022840"/>
    </source>
</evidence>
<dbReference type="Proteomes" id="UP001054252">
    <property type="component" value="Unassembled WGS sequence"/>
</dbReference>
<dbReference type="GO" id="GO:0043531">
    <property type="term" value="F:ADP binding"/>
    <property type="evidence" value="ECO:0007669"/>
    <property type="project" value="InterPro"/>
</dbReference>
<dbReference type="PRINTS" id="PR00364">
    <property type="entry name" value="DISEASERSIST"/>
</dbReference>
<dbReference type="InterPro" id="IPR027417">
    <property type="entry name" value="P-loop_NTPase"/>
</dbReference>
<dbReference type="AlphaFoldDB" id="A0AAV5MJ24"/>
<dbReference type="PANTHER" id="PTHR36766:SF70">
    <property type="entry name" value="DISEASE RESISTANCE PROTEIN RGA4"/>
    <property type="match status" value="1"/>
</dbReference>
<evidence type="ECO:0000256" key="1">
    <source>
        <dbReference type="ARBA" id="ARBA00022737"/>
    </source>
</evidence>
<keyword evidence="8" id="KW-1185">Reference proteome</keyword>
<keyword evidence="1" id="KW-0677">Repeat</keyword>
<dbReference type="SUPFAM" id="SSF52540">
    <property type="entry name" value="P-loop containing nucleoside triphosphate hydrolases"/>
    <property type="match status" value="1"/>
</dbReference>
<dbReference type="Pfam" id="PF18052">
    <property type="entry name" value="Rx_N"/>
    <property type="match status" value="1"/>
</dbReference>
<dbReference type="Gene3D" id="3.40.50.300">
    <property type="entry name" value="P-loop containing nucleotide triphosphate hydrolases"/>
    <property type="match status" value="1"/>
</dbReference>
<keyword evidence="2" id="KW-0547">Nucleotide-binding</keyword>
<dbReference type="InterPro" id="IPR041118">
    <property type="entry name" value="Rx_N"/>
</dbReference>
<dbReference type="GO" id="GO:0005524">
    <property type="term" value="F:ATP binding"/>
    <property type="evidence" value="ECO:0007669"/>
    <property type="project" value="UniProtKB-KW"/>
</dbReference>
<protein>
    <submittedName>
        <fullName evidence="7">Uncharacterized protein</fullName>
    </submittedName>
</protein>
<sequence>MADTGLILITPLMPEALSKATSIAAQVSFAPVLQKQLAGLAQSLTEIQDFARGAEQRQGSDAAISFWLQKLNDAVYDAVDLLDECDYGIRVPQKEVETSIQRQKQVHAFFSMAKKFKMINESLAEIRKVVPFINLIIQLGEQNSATARPYYEMVQLLDSSEVVGREYDVSNIVNLLKYRKTRHPISGISIVGMPGVGKTTVARSVFRKAKEERLYDVVAWVCVSDDFNHQRILGHQLENKTFLLILDDVRERDSHNWSAFASSFSQIVKTNGNSIALTTRCESVASVRGKQFHIRRYDLQSLSDDKCLEIIEKLVLRSSANALIPSEHSLPLVAKQCGGLPLVASAIGGTWSNQFECRKNLNPFLLTGCDDYLYAYGVARLPVSTYSLIIASQLAFTAGFSFLLAELHEEELGCRVDFAALEECNGEREENDGPAARLECHLGKPRWSKIGPHQHPISSQSAPTHQGLICHNMAGRGAELHLLPLSDVAIDRRRRNSPWPLSSSPERYFKMPRSEILKWVQECIEQIGSVLREGGWDEIDIADIVDVSALGFFEEEMVLLDNQAVLNALLLKADRLSDSFRKAGWSCEDVSDASRFDFRPEKERKPTKKLSVIPRAHRKNRITGRIGFLIGNVPATSLAKGIEERWPLEPKLGQAN</sequence>
<reference evidence="7 8" key="1">
    <citation type="journal article" date="2021" name="Commun. Biol.">
        <title>The genome of Shorea leprosula (Dipterocarpaceae) highlights the ecological relevance of drought in aseasonal tropical rainforests.</title>
        <authorList>
            <person name="Ng K.K.S."/>
            <person name="Kobayashi M.J."/>
            <person name="Fawcett J.A."/>
            <person name="Hatakeyama M."/>
            <person name="Paape T."/>
            <person name="Ng C.H."/>
            <person name="Ang C.C."/>
            <person name="Tnah L.H."/>
            <person name="Lee C.T."/>
            <person name="Nishiyama T."/>
            <person name="Sese J."/>
            <person name="O'Brien M.J."/>
            <person name="Copetti D."/>
            <person name="Mohd Noor M.I."/>
            <person name="Ong R.C."/>
            <person name="Putra M."/>
            <person name="Sireger I.Z."/>
            <person name="Indrioko S."/>
            <person name="Kosugi Y."/>
            <person name="Izuno A."/>
            <person name="Isagi Y."/>
            <person name="Lee S.L."/>
            <person name="Shimizu K.K."/>
        </authorList>
    </citation>
    <scope>NUCLEOTIDE SEQUENCE [LARGE SCALE GENOMIC DNA]</scope>
    <source>
        <strain evidence="7">214</strain>
    </source>
</reference>
<dbReference type="EMBL" id="BPVZ01000281">
    <property type="protein sequence ID" value="GKV49029.1"/>
    <property type="molecule type" value="Genomic_DNA"/>
</dbReference>
<dbReference type="InterPro" id="IPR002182">
    <property type="entry name" value="NB-ARC"/>
</dbReference>
<keyword evidence="3" id="KW-0611">Plant defense</keyword>
<feature type="domain" description="NB-ARC" evidence="5">
    <location>
        <begin position="166"/>
        <end position="233"/>
    </location>
</feature>
<comment type="caution">
    <text evidence="7">The sequence shown here is derived from an EMBL/GenBank/DDBJ whole genome shotgun (WGS) entry which is preliminary data.</text>
</comment>
<gene>
    <name evidence="7" type="ORF">SLEP1_g55802</name>
</gene>
<evidence type="ECO:0000259" key="6">
    <source>
        <dbReference type="Pfam" id="PF18052"/>
    </source>
</evidence>
<evidence type="ECO:0000313" key="7">
    <source>
        <dbReference type="EMBL" id="GKV49029.1"/>
    </source>
</evidence>
<organism evidence="7 8">
    <name type="scientific">Rubroshorea leprosula</name>
    <dbReference type="NCBI Taxonomy" id="152421"/>
    <lineage>
        <taxon>Eukaryota</taxon>
        <taxon>Viridiplantae</taxon>
        <taxon>Streptophyta</taxon>
        <taxon>Embryophyta</taxon>
        <taxon>Tracheophyta</taxon>
        <taxon>Spermatophyta</taxon>
        <taxon>Magnoliopsida</taxon>
        <taxon>eudicotyledons</taxon>
        <taxon>Gunneridae</taxon>
        <taxon>Pentapetalae</taxon>
        <taxon>rosids</taxon>
        <taxon>malvids</taxon>
        <taxon>Malvales</taxon>
        <taxon>Dipterocarpaceae</taxon>
        <taxon>Rubroshorea</taxon>
    </lineage>
</organism>
<dbReference type="Pfam" id="PF00931">
    <property type="entry name" value="NB-ARC"/>
    <property type="match status" value="1"/>
</dbReference>
<dbReference type="Pfam" id="PF16913">
    <property type="entry name" value="PUNUT"/>
    <property type="match status" value="1"/>
</dbReference>
<feature type="domain" description="Disease resistance N-terminal" evidence="6">
    <location>
        <begin position="16"/>
        <end position="94"/>
    </location>
</feature>
<evidence type="ECO:0000256" key="2">
    <source>
        <dbReference type="ARBA" id="ARBA00022741"/>
    </source>
</evidence>
<dbReference type="PANTHER" id="PTHR36766">
    <property type="entry name" value="PLANT BROAD-SPECTRUM MILDEW RESISTANCE PROTEIN RPW8"/>
    <property type="match status" value="1"/>
</dbReference>
<accession>A0AAV5MJ24</accession>
<dbReference type="GO" id="GO:0006952">
    <property type="term" value="P:defense response"/>
    <property type="evidence" value="ECO:0007669"/>
    <property type="project" value="UniProtKB-KW"/>
</dbReference>
<name>A0AAV5MJ24_9ROSI</name>
<keyword evidence="4" id="KW-0067">ATP-binding</keyword>
<evidence type="ECO:0000259" key="5">
    <source>
        <dbReference type="Pfam" id="PF00931"/>
    </source>
</evidence>
<proteinExistence type="predicted"/>
<evidence type="ECO:0000313" key="8">
    <source>
        <dbReference type="Proteomes" id="UP001054252"/>
    </source>
</evidence>
<evidence type="ECO:0000256" key="3">
    <source>
        <dbReference type="ARBA" id="ARBA00022821"/>
    </source>
</evidence>